<dbReference type="AlphaFoldDB" id="A0A444B6I3"/>
<reference evidence="4 5" key="1">
    <citation type="journal article" date="2009" name="Int. J. Syst. Evol. Microbiol.">
        <title>Janibacter hoylei sp. nov., Bacillus isronensis sp. nov. and Bacillus aryabhattai sp. nov., isolated from cryotubes used for collecting air from the upper atmosphere.</title>
        <authorList>
            <person name="Shivaji S."/>
            <person name="Chaturvedi P."/>
            <person name="Begum Z."/>
            <person name="Pindi P.K."/>
            <person name="Manorama R."/>
            <person name="Padmanaban D.A."/>
            <person name="Shouche Y.S."/>
            <person name="Pawar S."/>
            <person name="Vaishampayan P."/>
            <person name="Dutt C.B."/>
            <person name="Datta G.N."/>
            <person name="Manchanda R.K."/>
            <person name="Rao U.R."/>
            <person name="Bhargava P.M."/>
            <person name="Narlikar J.V."/>
        </authorList>
    </citation>
    <scope>NUCLEOTIDE SEQUENCE [LARGE SCALE GENOMIC DNA]</scope>
    <source>
        <strain evidence="4 5">PVAS-1</strain>
    </source>
</reference>
<evidence type="ECO:0000313" key="5">
    <source>
        <dbReference type="Proteomes" id="UP000288711"/>
    </source>
</evidence>
<accession>A0A444B6I3</accession>
<dbReference type="EMBL" id="PIPF01000006">
    <property type="protein sequence ID" value="RWU84017.1"/>
    <property type="molecule type" value="Genomic_DNA"/>
</dbReference>
<feature type="compositionally biased region" description="Low complexity" evidence="1">
    <location>
        <begin position="30"/>
        <end position="40"/>
    </location>
</feature>
<keyword evidence="2" id="KW-1133">Transmembrane helix</keyword>
<evidence type="ECO:0000256" key="1">
    <source>
        <dbReference type="SAM" id="MobiDB-lite"/>
    </source>
</evidence>
<name>A0A444B6I3_9MICO</name>
<evidence type="ECO:0008006" key="6">
    <source>
        <dbReference type="Google" id="ProtNLM"/>
    </source>
</evidence>
<comment type="caution">
    <text evidence="4">The sequence shown here is derived from an EMBL/GenBank/DDBJ whole genome shotgun (WGS) entry which is preliminary data.</text>
</comment>
<proteinExistence type="predicted"/>
<feature type="region of interest" description="Disordered" evidence="1">
    <location>
        <begin position="30"/>
        <end position="62"/>
    </location>
</feature>
<feature type="chain" id="PRO_5019068337" description="Secreted protein" evidence="3">
    <location>
        <begin position="29"/>
        <end position="676"/>
    </location>
</feature>
<dbReference type="Pfam" id="PF19516">
    <property type="entry name" value="DUF6049"/>
    <property type="match status" value="2"/>
</dbReference>
<dbReference type="RefSeq" id="WP_128277030.1">
    <property type="nucleotide sequence ID" value="NZ_PIPF01000006.1"/>
</dbReference>
<evidence type="ECO:0000256" key="3">
    <source>
        <dbReference type="SAM" id="SignalP"/>
    </source>
</evidence>
<evidence type="ECO:0000256" key="2">
    <source>
        <dbReference type="SAM" id="Phobius"/>
    </source>
</evidence>
<gene>
    <name evidence="4" type="ORF">CWN80_06385</name>
</gene>
<feature type="signal peptide" evidence="3">
    <location>
        <begin position="1"/>
        <end position="28"/>
    </location>
</feature>
<evidence type="ECO:0000313" key="4">
    <source>
        <dbReference type="EMBL" id="RWU84017.1"/>
    </source>
</evidence>
<dbReference type="InterPro" id="IPR046112">
    <property type="entry name" value="DUF6049"/>
</dbReference>
<keyword evidence="2" id="KW-0812">Transmembrane</keyword>
<organism evidence="4 5">
    <name type="scientific">Janibacter hoylei PVAS-1</name>
    <dbReference type="NCBI Taxonomy" id="1210046"/>
    <lineage>
        <taxon>Bacteria</taxon>
        <taxon>Bacillati</taxon>
        <taxon>Actinomycetota</taxon>
        <taxon>Actinomycetes</taxon>
        <taxon>Micrococcales</taxon>
        <taxon>Intrasporangiaceae</taxon>
        <taxon>Janibacter</taxon>
    </lineage>
</organism>
<feature type="transmembrane region" description="Helical" evidence="2">
    <location>
        <begin position="639"/>
        <end position="657"/>
    </location>
</feature>
<protein>
    <recommendedName>
        <fullName evidence="6">Secreted protein</fullName>
    </recommendedName>
</protein>
<keyword evidence="2" id="KW-0472">Membrane</keyword>
<sequence>MAAARRRRLSARIAGLLLAVLVVLPVAAAPSTAAPEAPDATGTRLTITSMTPVADGDGRATVRGRLTNTGTETLESPSVRLVPQQAGSRRSDIATWTEGTRPVEGASLDDDSLDDLPAGRSTPFVLRVDADDLLPDASAGAAWVSIQTETTAVHTFIGVHRTKEYEPLGLVWGIPLGLPADRRLFGHGEGRAKAWSEAVGPDSRLARLTDEPPARDEAWLIDPTLLDVPEEETTRTAERRVRAERATALRDRIVGSRTLVLPGADADVAAGARSGAAARLVRPRVADGAAVAEELGARSDVLWPADGLATDERAEALDDLHADPTSLLVPGSSLESDGFTATGGVRTTGGTPLVVRDGPLSELVAGLTGPDDVVLARQQLVAETASILTERSGTPRTVLVVPDRGTTPDPDAWEQLRDASGDIPWVTKGDLASVLTAAEDADPVRTPRTRTEIRRATTPDTPRAALLSKNRAQQISDDQEAMVTFASVRSDGRAWRRELVPTLHQLTSARWRTAPSDYAALQQQVTDEVALTADDVVVRSGDVNFFADTGRLQITIVNRTDVELTNLVVRLSPGNPSLRIDDDPEPVTIGPGGSHTVTVQASALAAGQVPVHVSVATPSGHEVTAPATLRVKVRPTGASIYWVIGGAAALLLAGGTWRTVRGGRRPRTADEPTEES</sequence>
<keyword evidence="3" id="KW-0732">Signal</keyword>
<keyword evidence="5" id="KW-1185">Reference proteome</keyword>
<dbReference type="Proteomes" id="UP000288711">
    <property type="component" value="Unassembled WGS sequence"/>
</dbReference>